<sequence length="582" mass="66720">MPISITAHDDSQMPLKKAKTSHPDTSLLMHAKNSTTQIASATTDNEDDKAPIRATTFGIELEFGLAFKEELLRTILQEYNIEAAIVKRFTALQHDNLLGKLATNPLPNPALDNRLRYSSWALHVPRDDLGCQKNLHREMFANLTTRDRQYLRRYVMEPLLIGKKCLNTACLDSNIIGWVEPDADYPTIPSKAEIPFPGQDNDVMVRKAFADYSKWTLTNDYTLVGALKSQLADNLQNRNIPTQQISTWDTTGVELISPIFDLDNKRPAFQQIQQYLGALNNQDTFLMESVWASTHIHIGFNFDKPEDMPILLLQHLAYILLLHEDLLSKCHPRSRCGIELPNSVPEEPTWDESDDDFDVDAPFPPDPTEDELEKEDEDAVLAWEAQYTGAGNVDSNYWYLHSKLLAQAPSHEHHNIIRDTIFEEHGSIRDLIENLQKPLPNKPGNVHRGYMYNFANLLAMEKNTTSWKSIKPTVEFRQHACTTDTDVIQHWVILLEAIVRKAEEFAAITTHHSTNSTNPAHTYAEQEAGKYPTTYASSWPYTNMKDFCVDFLNMQEEAGRYWQTRHEQYKDDRPSRKEHIEM</sequence>
<proteinExistence type="predicted"/>
<feature type="compositionally biased region" description="Acidic residues" evidence="1">
    <location>
        <begin position="348"/>
        <end position="359"/>
    </location>
</feature>
<accession>A0AA39CTQ8</accession>
<comment type="caution">
    <text evidence="2">The sequence shown here is derived from an EMBL/GenBank/DDBJ whole genome shotgun (WGS) entry which is preliminary data.</text>
</comment>
<dbReference type="AlphaFoldDB" id="A0AA39CTQ8"/>
<evidence type="ECO:0000313" key="2">
    <source>
        <dbReference type="EMBL" id="KAJ9622112.1"/>
    </source>
</evidence>
<keyword evidence="3" id="KW-1185">Reference proteome</keyword>
<name>A0AA39CTQ8_9EURO</name>
<feature type="region of interest" description="Disordered" evidence="1">
    <location>
        <begin position="340"/>
        <end position="372"/>
    </location>
</feature>
<organism evidence="2 3">
    <name type="scientific">Knufia peltigerae</name>
    <dbReference type="NCBI Taxonomy" id="1002370"/>
    <lineage>
        <taxon>Eukaryota</taxon>
        <taxon>Fungi</taxon>
        <taxon>Dikarya</taxon>
        <taxon>Ascomycota</taxon>
        <taxon>Pezizomycotina</taxon>
        <taxon>Eurotiomycetes</taxon>
        <taxon>Chaetothyriomycetidae</taxon>
        <taxon>Chaetothyriales</taxon>
        <taxon>Trichomeriaceae</taxon>
        <taxon>Knufia</taxon>
    </lineage>
</organism>
<dbReference type="Pfam" id="PF12224">
    <property type="entry name" value="Amidoligase_2"/>
    <property type="match status" value="1"/>
</dbReference>
<gene>
    <name evidence="2" type="ORF">H2204_011693</name>
</gene>
<dbReference type="EMBL" id="JAPDRN010000111">
    <property type="protein sequence ID" value="KAJ9622112.1"/>
    <property type="molecule type" value="Genomic_DNA"/>
</dbReference>
<dbReference type="InterPro" id="IPR022025">
    <property type="entry name" value="Amidoligase_2"/>
</dbReference>
<evidence type="ECO:0000256" key="1">
    <source>
        <dbReference type="SAM" id="MobiDB-lite"/>
    </source>
</evidence>
<dbReference type="Proteomes" id="UP001172681">
    <property type="component" value="Unassembled WGS sequence"/>
</dbReference>
<dbReference type="PANTHER" id="PTHR36847">
    <property type="entry name" value="AMIDOLIGASE ENZYME"/>
    <property type="match status" value="1"/>
</dbReference>
<evidence type="ECO:0000313" key="3">
    <source>
        <dbReference type="Proteomes" id="UP001172681"/>
    </source>
</evidence>
<reference evidence="2" key="1">
    <citation type="submission" date="2022-10" db="EMBL/GenBank/DDBJ databases">
        <title>Culturing micro-colonial fungi from biological soil crusts in the Mojave desert and describing Neophaeococcomyces mojavensis, and introducing the new genera and species Taxawa tesnikishii.</title>
        <authorList>
            <person name="Kurbessoian T."/>
            <person name="Stajich J.E."/>
        </authorList>
    </citation>
    <scope>NUCLEOTIDE SEQUENCE</scope>
    <source>
        <strain evidence="2">TK_35</strain>
    </source>
</reference>
<dbReference type="PANTHER" id="PTHR36847:SF1">
    <property type="entry name" value="AMIDOLIGASE ENZYME"/>
    <property type="match status" value="1"/>
</dbReference>
<protein>
    <submittedName>
        <fullName evidence="2">Uncharacterized protein</fullName>
    </submittedName>
</protein>